<accession>A0A9X2GPW9</accession>
<dbReference type="RefSeq" id="WP_253754349.1">
    <property type="nucleotide sequence ID" value="NZ_BAABKA010000023.1"/>
</dbReference>
<evidence type="ECO:0000313" key="2">
    <source>
        <dbReference type="EMBL" id="MCP2363051.1"/>
    </source>
</evidence>
<keyword evidence="3" id="KW-1185">Reference proteome</keyword>
<sequence length="137" mass="15456">MVEQRGIIAPEIAARYERALTTVTGTWRKHPAWPTPIGRRGRWAEYDAKQVDAVVRAHFLREQPAPAADPDELLTIAQLVDATGLKRGTLDADISRGRWPAPDDEEHGVKRWRRSTADEVMRGRRGYHRRAQPGDAG</sequence>
<keyword evidence="2" id="KW-0238">DNA-binding</keyword>
<organism evidence="2 3">
    <name type="scientific">Nonomuraea thailandensis</name>
    <dbReference type="NCBI Taxonomy" id="1188745"/>
    <lineage>
        <taxon>Bacteria</taxon>
        <taxon>Bacillati</taxon>
        <taxon>Actinomycetota</taxon>
        <taxon>Actinomycetes</taxon>
        <taxon>Streptosporangiales</taxon>
        <taxon>Streptosporangiaceae</taxon>
        <taxon>Nonomuraea</taxon>
    </lineage>
</organism>
<name>A0A9X2GPW9_9ACTN</name>
<dbReference type="GO" id="GO:0003677">
    <property type="term" value="F:DNA binding"/>
    <property type="evidence" value="ECO:0007669"/>
    <property type="project" value="UniProtKB-KW"/>
</dbReference>
<evidence type="ECO:0000256" key="1">
    <source>
        <dbReference type="SAM" id="MobiDB-lite"/>
    </source>
</evidence>
<protein>
    <submittedName>
        <fullName evidence="2">DNA-binding transcriptional regulator AlpA</fullName>
    </submittedName>
</protein>
<dbReference type="AlphaFoldDB" id="A0A9X2GPW9"/>
<reference evidence="2" key="1">
    <citation type="submission" date="2022-06" db="EMBL/GenBank/DDBJ databases">
        <title>Sequencing the genomes of 1000 actinobacteria strains.</title>
        <authorList>
            <person name="Klenk H.-P."/>
        </authorList>
    </citation>
    <scope>NUCLEOTIDE SEQUENCE</scope>
    <source>
        <strain evidence="2">DSM 46694</strain>
    </source>
</reference>
<gene>
    <name evidence="2" type="ORF">HD597_010071</name>
</gene>
<dbReference type="EMBL" id="JAMZEB010000002">
    <property type="protein sequence ID" value="MCP2363051.1"/>
    <property type="molecule type" value="Genomic_DNA"/>
</dbReference>
<evidence type="ECO:0000313" key="3">
    <source>
        <dbReference type="Proteomes" id="UP001139648"/>
    </source>
</evidence>
<proteinExistence type="predicted"/>
<comment type="caution">
    <text evidence="2">The sequence shown here is derived from an EMBL/GenBank/DDBJ whole genome shotgun (WGS) entry which is preliminary data.</text>
</comment>
<dbReference type="Proteomes" id="UP001139648">
    <property type="component" value="Unassembled WGS sequence"/>
</dbReference>
<feature type="region of interest" description="Disordered" evidence="1">
    <location>
        <begin position="93"/>
        <end position="137"/>
    </location>
</feature>